<feature type="compositionally biased region" description="Basic residues" evidence="1">
    <location>
        <begin position="100"/>
        <end position="111"/>
    </location>
</feature>
<evidence type="ECO:0000313" key="5">
    <source>
        <dbReference type="Proteomes" id="UP001190452"/>
    </source>
</evidence>
<evidence type="ECO:0000313" key="3">
    <source>
        <dbReference type="EMBL" id="CAJ0874729.1"/>
    </source>
</evidence>
<evidence type="ECO:0000313" key="4">
    <source>
        <dbReference type="Proteomes" id="UP001190002"/>
    </source>
</evidence>
<proteinExistence type="predicted"/>
<dbReference type="Proteomes" id="UP001190452">
    <property type="component" value="Unassembled WGS sequence"/>
</dbReference>
<organism evidence="2 4">
    <name type="scientific">Ralstonia mannitolilytica</name>
    <dbReference type="NCBI Taxonomy" id="105219"/>
    <lineage>
        <taxon>Bacteria</taxon>
        <taxon>Pseudomonadati</taxon>
        <taxon>Pseudomonadota</taxon>
        <taxon>Betaproteobacteria</taxon>
        <taxon>Burkholderiales</taxon>
        <taxon>Burkholderiaceae</taxon>
        <taxon>Ralstonia</taxon>
    </lineage>
</organism>
<comment type="caution">
    <text evidence="2">The sequence shown here is derived from an EMBL/GenBank/DDBJ whole genome shotgun (WGS) entry which is preliminary data.</text>
</comment>
<reference evidence="2 5" key="1">
    <citation type="submission" date="2023-07" db="EMBL/GenBank/DDBJ databases">
        <authorList>
            <person name="Peeters C."/>
        </authorList>
    </citation>
    <scope>NUCLEOTIDE SEQUENCE</scope>
    <source>
        <strain evidence="3 5">R-77569</strain>
        <strain evidence="2">R-77591</strain>
    </source>
</reference>
<evidence type="ECO:0000313" key="2">
    <source>
        <dbReference type="EMBL" id="CAJ0684608.1"/>
    </source>
</evidence>
<sequence>MFIQCPAMKNPERSRYPALIQADLRALYDAEPTPTVRRLIWEIYCLHIVIKTARVVDMTRRDLPQNFQYALGELHEVLKAERYVHENLPSMHRFHEARKDRKRPKKAGSRR</sequence>
<accession>A0AAD2ASZ0</accession>
<gene>
    <name evidence="3" type="ORF">R77569_02645</name>
    <name evidence="2" type="ORF">R77591_02539</name>
</gene>
<feature type="region of interest" description="Disordered" evidence="1">
    <location>
        <begin position="90"/>
        <end position="111"/>
    </location>
</feature>
<protein>
    <submittedName>
        <fullName evidence="2">Uncharacterized protein</fullName>
    </submittedName>
</protein>
<dbReference type="AlphaFoldDB" id="A0AAD2ASZ0"/>
<keyword evidence="5" id="KW-1185">Reference proteome</keyword>
<evidence type="ECO:0000256" key="1">
    <source>
        <dbReference type="SAM" id="MobiDB-lite"/>
    </source>
</evidence>
<dbReference type="Proteomes" id="UP001190002">
    <property type="component" value="Unassembled WGS sequence"/>
</dbReference>
<name>A0AAD2ASZ0_9RALS</name>
<dbReference type="EMBL" id="CAUDKV010000010">
    <property type="protein sequence ID" value="CAJ0874729.1"/>
    <property type="molecule type" value="Genomic_DNA"/>
</dbReference>
<dbReference type="EMBL" id="CATVXE010000010">
    <property type="protein sequence ID" value="CAJ0684608.1"/>
    <property type="molecule type" value="Genomic_DNA"/>
</dbReference>